<dbReference type="EMBL" id="BAABGQ010000012">
    <property type="protein sequence ID" value="GAA4508510.1"/>
    <property type="molecule type" value="Genomic_DNA"/>
</dbReference>
<gene>
    <name evidence="3" type="ORF">GCM10023172_40720</name>
</gene>
<protein>
    <submittedName>
        <fullName evidence="3">Uncharacterized protein</fullName>
    </submittedName>
</protein>
<dbReference type="RefSeq" id="WP_208132119.1">
    <property type="nucleotide sequence ID" value="NZ_BAABGQ010000012.1"/>
</dbReference>
<dbReference type="Proteomes" id="UP001501243">
    <property type="component" value="Unassembled WGS sequence"/>
</dbReference>
<keyword evidence="2" id="KW-0732">Signal</keyword>
<evidence type="ECO:0000256" key="2">
    <source>
        <dbReference type="SAM" id="SignalP"/>
    </source>
</evidence>
<accession>A0ABP8QS92</accession>
<feature type="region of interest" description="Disordered" evidence="1">
    <location>
        <begin position="62"/>
        <end position="105"/>
    </location>
</feature>
<organism evidence="3 4">
    <name type="scientific">Hymenobacter ginsengisoli</name>
    <dbReference type="NCBI Taxonomy" id="1051626"/>
    <lineage>
        <taxon>Bacteria</taxon>
        <taxon>Pseudomonadati</taxon>
        <taxon>Bacteroidota</taxon>
        <taxon>Cytophagia</taxon>
        <taxon>Cytophagales</taxon>
        <taxon>Hymenobacteraceae</taxon>
        <taxon>Hymenobacter</taxon>
    </lineage>
</organism>
<feature type="compositionally biased region" description="Low complexity" evidence="1">
    <location>
        <begin position="20"/>
        <end position="40"/>
    </location>
</feature>
<proteinExistence type="predicted"/>
<name>A0ABP8QS92_9BACT</name>
<sequence>MTRFSWLAALAVAAPLCAAAQTKPTAAKPTATTTSTKPATQEVKETVEELDPATGKVIRRTTRTYNVPAGTAASGGATTTASPASPSSSSSRTEDTASTPPASDTAVSAFLREKVVVGTTTAPQLLRLYKEFIETVREERSGWKPADWERAAAVLSSLNARYDQLRSSFSLDDKLTIRSQQGEFQTLRTARQLSDQISNKL</sequence>
<feature type="chain" id="PRO_5045432309" evidence="2">
    <location>
        <begin position="21"/>
        <end position="201"/>
    </location>
</feature>
<feature type="signal peptide" evidence="2">
    <location>
        <begin position="1"/>
        <end position="20"/>
    </location>
</feature>
<comment type="caution">
    <text evidence="3">The sequence shown here is derived from an EMBL/GenBank/DDBJ whole genome shotgun (WGS) entry which is preliminary data.</text>
</comment>
<feature type="compositionally biased region" description="Low complexity" evidence="1">
    <location>
        <begin position="68"/>
        <end position="99"/>
    </location>
</feature>
<feature type="region of interest" description="Disordered" evidence="1">
    <location>
        <begin position="20"/>
        <end position="50"/>
    </location>
</feature>
<evidence type="ECO:0000256" key="1">
    <source>
        <dbReference type="SAM" id="MobiDB-lite"/>
    </source>
</evidence>
<reference evidence="4" key="1">
    <citation type="journal article" date="2019" name="Int. J. Syst. Evol. Microbiol.">
        <title>The Global Catalogue of Microorganisms (GCM) 10K type strain sequencing project: providing services to taxonomists for standard genome sequencing and annotation.</title>
        <authorList>
            <consortium name="The Broad Institute Genomics Platform"/>
            <consortium name="The Broad Institute Genome Sequencing Center for Infectious Disease"/>
            <person name="Wu L."/>
            <person name="Ma J."/>
        </authorList>
    </citation>
    <scope>NUCLEOTIDE SEQUENCE [LARGE SCALE GENOMIC DNA]</scope>
    <source>
        <strain evidence="4">JCM 17841</strain>
    </source>
</reference>
<evidence type="ECO:0000313" key="3">
    <source>
        <dbReference type="EMBL" id="GAA4508510.1"/>
    </source>
</evidence>
<evidence type="ECO:0000313" key="4">
    <source>
        <dbReference type="Proteomes" id="UP001501243"/>
    </source>
</evidence>
<keyword evidence="4" id="KW-1185">Reference proteome</keyword>